<sequence length="84" mass="8885">MIRRGGTAVSVVALPTMGVCSTVVALRRSREGHGGTVPAVIRSSVMMEAVVMRTSVMGCAFLICSLCLVYEIQLLQCGVTWIPG</sequence>
<protein>
    <submittedName>
        <fullName evidence="2">Uncharacterized protein</fullName>
    </submittedName>
</protein>
<dbReference type="Proteomes" id="UP000192582">
    <property type="component" value="Unassembled WGS sequence"/>
</dbReference>
<dbReference type="EMBL" id="FWWU01000005">
    <property type="protein sequence ID" value="SMB81675.1"/>
    <property type="molecule type" value="Genomic_DNA"/>
</dbReference>
<evidence type="ECO:0000313" key="3">
    <source>
        <dbReference type="Proteomes" id="UP000192582"/>
    </source>
</evidence>
<keyword evidence="3" id="KW-1185">Reference proteome</keyword>
<keyword evidence="1" id="KW-0472">Membrane</keyword>
<evidence type="ECO:0000313" key="2">
    <source>
        <dbReference type="EMBL" id="SMB81675.1"/>
    </source>
</evidence>
<reference evidence="2 3" key="1">
    <citation type="submission" date="2017-04" db="EMBL/GenBank/DDBJ databases">
        <authorList>
            <person name="Afonso C.L."/>
            <person name="Miller P.J."/>
            <person name="Scott M.A."/>
            <person name="Spackman E."/>
            <person name="Goraichik I."/>
            <person name="Dimitrov K.M."/>
            <person name="Suarez D.L."/>
            <person name="Swayne D.E."/>
        </authorList>
    </citation>
    <scope>NUCLEOTIDE SEQUENCE [LARGE SCALE GENOMIC DNA]</scope>
    <source>
        <strain evidence="2 3">KR-140</strain>
    </source>
</reference>
<dbReference type="AlphaFoldDB" id="A0A1W1UKM6"/>
<accession>A0A1W1UKM6</accession>
<gene>
    <name evidence="2" type="ORF">SAMN00790413_04673</name>
</gene>
<name>A0A1W1UKM6_9DEIO</name>
<keyword evidence="1" id="KW-0812">Transmembrane</keyword>
<keyword evidence="1" id="KW-1133">Transmembrane helix</keyword>
<feature type="transmembrane region" description="Helical" evidence="1">
    <location>
        <begin position="49"/>
        <end position="70"/>
    </location>
</feature>
<evidence type="ECO:0000256" key="1">
    <source>
        <dbReference type="SAM" id="Phobius"/>
    </source>
</evidence>
<organism evidence="2 3">
    <name type="scientific">Deinococcus hopiensis KR-140</name>
    <dbReference type="NCBI Taxonomy" id="695939"/>
    <lineage>
        <taxon>Bacteria</taxon>
        <taxon>Thermotogati</taxon>
        <taxon>Deinococcota</taxon>
        <taxon>Deinococci</taxon>
        <taxon>Deinococcales</taxon>
        <taxon>Deinococcaceae</taxon>
        <taxon>Deinococcus</taxon>
    </lineage>
</organism>
<proteinExistence type="predicted"/>